<gene>
    <name evidence="3" type="primary">LOC107019418</name>
</gene>
<evidence type="ECO:0000259" key="1">
    <source>
        <dbReference type="Pfam" id="PF21530"/>
    </source>
</evidence>
<sequence length="192" mass="21004">MRLQNSDTVSDLKELKEFSNWILTVGDGSTGNSFDGIDKVLIPKNLLISECIDPIATIVESTYPDFSTTCNDVGYPQQRANLALTLDIVESINQYRISLNHNPEKSYLSSDKICKPDHTYSALEHVDTPDFLSTIKCSGVSNLSITLKVGVPVMLVRNFDQTAGLCNGTRLIVTKLGNQIIVAKVLSGHMVG</sequence>
<keyword evidence="2" id="KW-1185">Reference proteome</keyword>
<dbReference type="InterPro" id="IPR027417">
    <property type="entry name" value="P-loop_NTPase"/>
</dbReference>
<organism evidence="2 3">
    <name type="scientific">Solanum pennellii</name>
    <name type="common">Tomato</name>
    <name type="synonym">Lycopersicon pennellii</name>
    <dbReference type="NCBI Taxonomy" id="28526"/>
    <lineage>
        <taxon>Eukaryota</taxon>
        <taxon>Viridiplantae</taxon>
        <taxon>Streptophyta</taxon>
        <taxon>Embryophyta</taxon>
        <taxon>Tracheophyta</taxon>
        <taxon>Spermatophyta</taxon>
        <taxon>Magnoliopsida</taxon>
        <taxon>eudicotyledons</taxon>
        <taxon>Gunneridae</taxon>
        <taxon>Pentapetalae</taxon>
        <taxon>asterids</taxon>
        <taxon>lamiids</taxon>
        <taxon>Solanales</taxon>
        <taxon>Solanaceae</taxon>
        <taxon>Solanoideae</taxon>
        <taxon>Solaneae</taxon>
        <taxon>Solanum</taxon>
        <taxon>Solanum subgen. Lycopersicon</taxon>
    </lineage>
</organism>
<reference evidence="3" key="2">
    <citation type="submission" date="2025-08" db="UniProtKB">
        <authorList>
            <consortium name="RefSeq"/>
        </authorList>
    </citation>
    <scope>IDENTIFICATION</scope>
</reference>
<dbReference type="PANTHER" id="PTHR10492:SF101">
    <property type="entry name" value="ATP-DEPENDENT DNA HELICASE"/>
    <property type="match status" value="1"/>
</dbReference>
<reference evidence="2" key="1">
    <citation type="journal article" date="2014" name="Nat. Genet.">
        <title>The genome of the stress-tolerant wild tomato species Solanum pennellii.</title>
        <authorList>
            <person name="Bolger A."/>
            <person name="Scossa F."/>
            <person name="Bolger M.E."/>
            <person name="Lanz C."/>
            <person name="Maumus F."/>
            <person name="Tohge T."/>
            <person name="Quesneville H."/>
            <person name="Alseekh S."/>
            <person name="Sorensen I."/>
            <person name="Lichtenstein G."/>
            <person name="Fich E.A."/>
            <person name="Conte M."/>
            <person name="Keller H."/>
            <person name="Schneeberger K."/>
            <person name="Schwacke R."/>
            <person name="Ofner I."/>
            <person name="Vrebalov J."/>
            <person name="Xu Y."/>
            <person name="Osorio S."/>
            <person name="Aflitos S.A."/>
            <person name="Schijlen E."/>
            <person name="Jimenez-Gomez J.M."/>
            <person name="Ryngajllo M."/>
            <person name="Kimura S."/>
            <person name="Kumar R."/>
            <person name="Koenig D."/>
            <person name="Headland L.R."/>
            <person name="Maloof J.N."/>
            <person name="Sinha N."/>
            <person name="van Ham R.C."/>
            <person name="Lankhorst R.K."/>
            <person name="Mao L."/>
            <person name="Vogel A."/>
            <person name="Arsova B."/>
            <person name="Panstruga R."/>
            <person name="Fei Z."/>
            <person name="Rose J.K."/>
            <person name="Zamir D."/>
            <person name="Carrari F."/>
            <person name="Giovannoni J.J."/>
            <person name="Weigel D."/>
            <person name="Usadel B."/>
            <person name="Fernie A.R."/>
        </authorList>
    </citation>
    <scope>NUCLEOTIDE SEQUENCE [LARGE SCALE GENOMIC DNA]</scope>
    <source>
        <strain evidence="2">cv. LA0716</strain>
    </source>
</reference>
<dbReference type="PANTHER" id="PTHR10492">
    <property type="match status" value="1"/>
</dbReference>
<dbReference type="RefSeq" id="XP_015075412.1">
    <property type="nucleotide sequence ID" value="XM_015219926.1"/>
</dbReference>
<proteinExistence type="predicted"/>
<dbReference type="Pfam" id="PF21530">
    <property type="entry name" value="Pif1_2B_dom"/>
    <property type="match status" value="1"/>
</dbReference>
<dbReference type="GeneID" id="107019418"/>
<evidence type="ECO:0000313" key="3">
    <source>
        <dbReference type="RefSeq" id="XP_015075412.1"/>
    </source>
</evidence>
<feature type="domain" description="DNA helicase Pif1-like 2B" evidence="1">
    <location>
        <begin position="130"/>
        <end position="176"/>
    </location>
</feature>
<dbReference type="SUPFAM" id="SSF52540">
    <property type="entry name" value="P-loop containing nucleoside triphosphate hydrolases"/>
    <property type="match status" value="1"/>
</dbReference>
<dbReference type="InterPro" id="IPR049163">
    <property type="entry name" value="Pif1-like_2B_dom"/>
</dbReference>
<protein>
    <submittedName>
        <fullName evidence="3">Uncharacterized protein LOC107019418</fullName>
    </submittedName>
</protein>
<evidence type="ECO:0000313" key="2">
    <source>
        <dbReference type="Proteomes" id="UP000694930"/>
    </source>
</evidence>
<dbReference type="Proteomes" id="UP000694930">
    <property type="component" value="Chromosome 5"/>
</dbReference>
<accession>A0ABM1GSS8</accession>
<name>A0ABM1GSS8_SOLPN</name>